<evidence type="ECO:0000313" key="8">
    <source>
        <dbReference type="EMBL" id="KPV45604.1"/>
    </source>
</evidence>
<dbReference type="STRING" id="471514.AN477_01380"/>
<feature type="transmembrane region" description="Helical" evidence="6">
    <location>
        <begin position="32"/>
        <end position="51"/>
    </location>
</feature>
<keyword evidence="4 6" id="KW-1133">Transmembrane helix</keyword>
<dbReference type="PATRIC" id="fig|471514.4.peg.270"/>
<evidence type="ECO:0000259" key="7">
    <source>
        <dbReference type="Pfam" id="PF00892"/>
    </source>
</evidence>
<dbReference type="Pfam" id="PF00892">
    <property type="entry name" value="EamA"/>
    <property type="match status" value="2"/>
</dbReference>
<reference evidence="8 9" key="1">
    <citation type="submission" date="2015-09" db="EMBL/GenBank/DDBJ databases">
        <title>Draft genome sequence of Alicyclobacillus ferrooxydans DSM 22381.</title>
        <authorList>
            <person name="Hemp J."/>
        </authorList>
    </citation>
    <scope>NUCLEOTIDE SEQUENCE [LARGE SCALE GENOMIC DNA]</scope>
    <source>
        <strain evidence="8 9">TC-34</strain>
    </source>
</reference>
<dbReference type="SUPFAM" id="SSF103481">
    <property type="entry name" value="Multidrug resistance efflux transporter EmrE"/>
    <property type="match status" value="2"/>
</dbReference>
<name>A0A0P9CS24_9BACL</name>
<feature type="transmembrane region" description="Helical" evidence="6">
    <location>
        <begin position="214"/>
        <end position="233"/>
    </location>
</feature>
<comment type="subcellular location">
    <subcellularLocation>
        <location evidence="1">Endomembrane system</location>
        <topology evidence="1">Multi-pass membrane protein</topology>
    </subcellularLocation>
</comment>
<keyword evidence="9" id="KW-1185">Reference proteome</keyword>
<evidence type="ECO:0000256" key="1">
    <source>
        <dbReference type="ARBA" id="ARBA00004127"/>
    </source>
</evidence>
<gene>
    <name evidence="8" type="ORF">AN477_01380</name>
</gene>
<comment type="similarity">
    <text evidence="2">Belongs to the EamA transporter family.</text>
</comment>
<keyword evidence="5 6" id="KW-0472">Membrane</keyword>
<evidence type="ECO:0000256" key="2">
    <source>
        <dbReference type="ARBA" id="ARBA00007362"/>
    </source>
</evidence>
<dbReference type="InterPro" id="IPR000620">
    <property type="entry name" value="EamA_dom"/>
</dbReference>
<dbReference type="Proteomes" id="UP000050482">
    <property type="component" value="Unassembled WGS sequence"/>
</dbReference>
<feature type="domain" description="EamA" evidence="7">
    <location>
        <begin position="5"/>
        <end position="135"/>
    </location>
</feature>
<sequence length="305" mass="34003">MVRPILALLFVSALWGSHPVVGQLVEHQMSPLALTVWRFTFSSVCYLPIYKSLGRILKLPRKTLWRLGGTTIFWCILYPLFYYQSLKSIPPIDSLVLVNSAPLLAALFAFLFLREKLRRNEWTGIIVAFVGVLVLAGYRITFHASWNGMMFAVLAALSFAGYTVMSRSLFQQLRLFDVLLATTVFGAIALWIVTLVTGEAGSVIGQLIHLSPTGFWQFVYIAIAVSTIAYVLYGYGLRKLPAAVSSAITFYPQVFFAGLLQWVWLGQVPTVWSIVAVIFVFAGTALMSLRKRPRSSVPLQVGHDT</sequence>
<feature type="transmembrane region" description="Helical" evidence="6">
    <location>
        <begin position="95"/>
        <end position="113"/>
    </location>
</feature>
<proteinExistence type="inferred from homology"/>
<organism evidence="8 9">
    <name type="scientific">Alicyclobacillus ferrooxydans</name>
    <dbReference type="NCBI Taxonomy" id="471514"/>
    <lineage>
        <taxon>Bacteria</taxon>
        <taxon>Bacillati</taxon>
        <taxon>Bacillota</taxon>
        <taxon>Bacilli</taxon>
        <taxon>Bacillales</taxon>
        <taxon>Alicyclobacillaceae</taxon>
        <taxon>Alicyclobacillus</taxon>
    </lineage>
</organism>
<dbReference type="RefSeq" id="WP_054967383.1">
    <property type="nucleotide sequence ID" value="NZ_LJCO01000008.1"/>
</dbReference>
<feature type="transmembrane region" description="Helical" evidence="6">
    <location>
        <begin position="63"/>
        <end position="83"/>
    </location>
</feature>
<evidence type="ECO:0000256" key="3">
    <source>
        <dbReference type="ARBA" id="ARBA00022692"/>
    </source>
</evidence>
<comment type="caution">
    <text evidence="8">The sequence shown here is derived from an EMBL/GenBank/DDBJ whole genome shotgun (WGS) entry which is preliminary data.</text>
</comment>
<evidence type="ECO:0000313" key="9">
    <source>
        <dbReference type="Proteomes" id="UP000050482"/>
    </source>
</evidence>
<evidence type="ECO:0000256" key="5">
    <source>
        <dbReference type="ARBA" id="ARBA00023136"/>
    </source>
</evidence>
<dbReference type="PANTHER" id="PTHR32322:SF2">
    <property type="entry name" value="EAMA DOMAIN-CONTAINING PROTEIN"/>
    <property type="match status" value="1"/>
</dbReference>
<dbReference type="InterPro" id="IPR050638">
    <property type="entry name" value="AA-Vitamin_Transporters"/>
</dbReference>
<evidence type="ECO:0000256" key="6">
    <source>
        <dbReference type="SAM" id="Phobius"/>
    </source>
</evidence>
<protein>
    <recommendedName>
        <fullName evidence="7">EamA domain-containing protein</fullName>
    </recommendedName>
</protein>
<feature type="transmembrane region" description="Helical" evidence="6">
    <location>
        <begin position="146"/>
        <end position="164"/>
    </location>
</feature>
<feature type="transmembrane region" description="Helical" evidence="6">
    <location>
        <begin position="270"/>
        <end position="289"/>
    </location>
</feature>
<feature type="domain" description="EamA" evidence="7">
    <location>
        <begin position="147"/>
        <end position="288"/>
    </location>
</feature>
<feature type="transmembrane region" description="Helical" evidence="6">
    <location>
        <begin position="240"/>
        <end position="264"/>
    </location>
</feature>
<feature type="transmembrane region" description="Helical" evidence="6">
    <location>
        <begin position="122"/>
        <end position="140"/>
    </location>
</feature>
<dbReference type="Gene3D" id="1.10.3730.20">
    <property type="match status" value="1"/>
</dbReference>
<accession>A0A0P9CS24</accession>
<dbReference type="AlphaFoldDB" id="A0A0P9CS24"/>
<dbReference type="InterPro" id="IPR037185">
    <property type="entry name" value="EmrE-like"/>
</dbReference>
<dbReference type="GO" id="GO:0016020">
    <property type="term" value="C:membrane"/>
    <property type="evidence" value="ECO:0007669"/>
    <property type="project" value="UniProtKB-SubCell"/>
</dbReference>
<dbReference type="EMBL" id="LJCO01000008">
    <property type="protein sequence ID" value="KPV45604.1"/>
    <property type="molecule type" value="Genomic_DNA"/>
</dbReference>
<feature type="transmembrane region" description="Helical" evidence="6">
    <location>
        <begin position="176"/>
        <end position="194"/>
    </location>
</feature>
<dbReference type="PANTHER" id="PTHR32322">
    <property type="entry name" value="INNER MEMBRANE TRANSPORTER"/>
    <property type="match status" value="1"/>
</dbReference>
<evidence type="ECO:0000256" key="4">
    <source>
        <dbReference type="ARBA" id="ARBA00022989"/>
    </source>
</evidence>
<keyword evidence="3 6" id="KW-0812">Transmembrane</keyword>